<accession>A0A1Y5SJ23</accession>
<evidence type="ECO:0000256" key="2">
    <source>
        <dbReference type="ARBA" id="ARBA00007165"/>
    </source>
</evidence>
<dbReference type="RefSeq" id="WP_085892228.1">
    <property type="nucleotide sequence ID" value="NZ_FWFL01000004.1"/>
</dbReference>
<protein>
    <recommendedName>
        <fullName evidence="6">SURF1-like protein</fullName>
    </recommendedName>
</protein>
<dbReference type="PANTHER" id="PTHR23427:SF2">
    <property type="entry name" value="SURFEIT LOCUS PROTEIN 1"/>
    <property type="match status" value="1"/>
</dbReference>
<evidence type="ECO:0000256" key="3">
    <source>
        <dbReference type="ARBA" id="ARBA00022692"/>
    </source>
</evidence>
<dbReference type="CDD" id="cd06662">
    <property type="entry name" value="SURF1"/>
    <property type="match status" value="1"/>
</dbReference>
<keyword evidence="5 6" id="KW-0472">Membrane</keyword>
<comment type="subcellular location">
    <subcellularLocation>
        <location evidence="6">Cell membrane</location>
        <topology evidence="6">Multi-pass membrane protein</topology>
    </subcellularLocation>
    <subcellularLocation>
        <location evidence="1">Membrane</location>
    </subcellularLocation>
</comment>
<dbReference type="Proteomes" id="UP000193827">
    <property type="component" value="Unassembled WGS sequence"/>
</dbReference>
<sequence length="228" mass="25183">MRRIIIPLVFGLAGAAVLISLGVWQVQRLAWKEAVLADIEARIAAAPVDLPAKPDPVNDRYLPVKVSGVLAGPELHVLVSQKQVGAGYRIIQPFEVQGRRIMVDRGFVTADKIDTPRAQTHETLIGNLHWPDETDGYTPEPDLSKNIWFARDVPKMARALKTEQVLLVVASQKSETDPSLTPLPVDTSGIPNDHLSYAITWFSLAAIWLAMTGYFLWRTTPTKKGDVT</sequence>
<comment type="caution">
    <text evidence="6">Lacks conserved residue(s) required for the propagation of feature annotation.</text>
</comment>
<keyword evidence="4 6" id="KW-1133">Transmembrane helix</keyword>
<dbReference type="EMBL" id="FWFL01000004">
    <property type="protein sequence ID" value="SLN40773.1"/>
    <property type="molecule type" value="Genomic_DNA"/>
</dbReference>
<keyword evidence="8" id="KW-1185">Reference proteome</keyword>
<reference evidence="7 8" key="1">
    <citation type="submission" date="2017-03" db="EMBL/GenBank/DDBJ databases">
        <authorList>
            <person name="Afonso C.L."/>
            <person name="Miller P.J."/>
            <person name="Scott M.A."/>
            <person name="Spackman E."/>
            <person name="Goraichik I."/>
            <person name="Dimitrov K.M."/>
            <person name="Suarez D.L."/>
            <person name="Swayne D.E."/>
        </authorList>
    </citation>
    <scope>NUCLEOTIDE SEQUENCE [LARGE SCALE GENOMIC DNA]</scope>
    <source>
        <strain evidence="7 8">CECT 8287</strain>
    </source>
</reference>
<evidence type="ECO:0000256" key="1">
    <source>
        <dbReference type="ARBA" id="ARBA00004370"/>
    </source>
</evidence>
<dbReference type="InterPro" id="IPR002994">
    <property type="entry name" value="Surf1/Shy1"/>
</dbReference>
<dbReference type="AlphaFoldDB" id="A0A1Y5SJ23"/>
<feature type="transmembrane region" description="Helical" evidence="6">
    <location>
        <begin position="195"/>
        <end position="217"/>
    </location>
</feature>
<evidence type="ECO:0000256" key="4">
    <source>
        <dbReference type="ARBA" id="ARBA00022989"/>
    </source>
</evidence>
<dbReference type="PANTHER" id="PTHR23427">
    <property type="entry name" value="SURFEIT LOCUS PROTEIN"/>
    <property type="match status" value="1"/>
</dbReference>
<gene>
    <name evidence="7" type="ORF">PEL8287_02019</name>
</gene>
<organism evidence="7 8">
    <name type="scientific">Roseovarius litorisediminis</name>
    <dbReference type="NCBI Taxonomy" id="1312363"/>
    <lineage>
        <taxon>Bacteria</taxon>
        <taxon>Pseudomonadati</taxon>
        <taxon>Pseudomonadota</taxon>
        <taxon>Alphaproteobacteria</taxon>
        <taxon>Rhodobacterales</taxon>
        <taxon>Roseobacteraceae</taxon>
        <taxon>Roseovarius</taxon>
    </lineage>
</organism>
<dbReference type="GO" id="GO:0005886">
    <property type="term" value="C:plasma membrane"/>
    <property type="evidence" value="ECO:0007669"/>
    <property type="project" value="UniProtKB-SubCell"/>
</dbReference>
<name>A0A1Y5SJ23_9RHOB</name>
<evidence type="ECO:0000313" key="8">
    <source>
        <dbReference type="Proteomes" id="UP000193827"/>
    </source>
</evidence>
<evidence type="ECO:0000256" key="6">
    <source>
        <dbReference type="RuleBase" id="RU363076"/>
    </source>
</evidence>
<dbReference type="InterPro" id="IPR045214">
    <property type="entry name" value="Surf1/Surf4"/>
</dbReference>
<comment type="similarity">
    <text evidence="2 6">Belongs to the SURF1 family.</text>
</comment>
<evidence type="ECO:0000256" key="5">
    <source>
        <dbReference type="ARBA" id="ARBA00023136"/>
    </source>
</evidence>
<proteinExistence type="inferred from homology"/>
<dbReference type="Pfam" id="PF02104">
    <property type="entry name" value="SURF1"/>
    <property type="match status" value="1"/>
</dbReference>
<keyword evidence="6" id="KW-1003">Cell membrane</keyword>
<keyword evidence="3 6" id="KW-0812">Transmembrane</keyword>
<dbReference type="PROSITE" id="PS50895">
    <property type="entry name" value="SURF1"/>
    <property type="match status" value="1"/>
</dbReference>
<dbReference type="OrthoDB" id="6079986at2"/>
<evidence type="ECO:0000313" key="7">
    <source>
        <dbReference type="EMBL" id="SLN40773.1"/>
    </source>
</evidence>